<dbReference type="PANTHER" id="PTHR30290:SF65">
    <property type="entry name" value="MONOACYL PHOSPHATIDYLINOSITOL TETRAMANNOSIDE-BINDING PROTEIN LPQW-RELATED"/>
    <property type="match status" value="1"/>
</dbReference>
<dbReference type="PROSITE" id="PS51257">
    <property type="entry name" value="PROKAR_LIPOPROTEIN"/>
    <property type="match status" value="1"/>
</dbReference>
<gene>
    <name evidence="3" type="ORF">J2S39_001134</name>
</gene>
<organism evidence="3 4">
    <name type="scientific">Corynebacterium guangdongense</name>
    <dbReference type="NCBI Taxonomy" id="1783348"/>
    <lineage>
        <taxon>Bacteria</taxon>
        <taxon>Bacillati</taxon>
        <taxon>Actinomycetota</taxon>
        <taxon>Actinomycetes</taxon>
        <taxon>Mycobacteriales</taxon>
        <taxon>Corynebacteriaceae</taxon>
        <taxon>Corynebacterium</taxon>
    </lineage>
</organism>
<dbReference type="Gene3D" id="3.40.190.10">
    <property type="entry name" value="Periplasmic binding protein-like II"/>
    <property type="match status" value="1"/>
</dbReference>
<dbReference type="InterPro" id="IPR039424">
    <property type="entry name" value="SBP_5"/>
</dbReference>
<dbReference type="Pfam" id="PF00496">
    <property type="entry name" value="SBP_bac_5"/>
    <property type="match status" value="1"/>
</dbReference>
<feature type="chain" id="PRO_5045763697" evidence="1">
    <location>
        <begin position="38"/>
        <end position="566"/>
    </location>
</feature>
<protein>
    <submittedName>
        <fullName evidence="3">Peptide/nickel transport system substrate-binding protein</fullName>
    </submittedName>
</protein>
<accession>A0ABU1ZYI7</accession>
<dbReference type="Proteomes" id="UP001180840">
    <property type="component" value="Unassembled WGS sequence"/>
</dbReference>
<feature type="signal peptide" evidence="1">
    <location>
        <begin position="1"/>
        <end position="37"/>
    </location>
</feature>
<reference evidence="3" key="1">
    <citation type="submission" date="2023-07" db="EMBL/GenBank/DDBJ databases">
        <title>Sequencing the genomes of 1000 actinobacteria strains.</title>
        <authorList>
            <person name="Klenk H.-P."/>
        </authorList>
    </citation>
    <scope>NUCLEOTIDE SEQUENCE</scope>
    <source>
        <strain evidence="3">DSM 107476</strain>
    </source>
</reference>
<evidence type="ECO:0000313" key="4">
    <source>
        <dbReference type="Proteomes" id="UP001180840"/>
    </source>
</evidence>
<feature type="domain" description="Solute-binding protein family 5" evidence="2">
    <location>
        <begin position="104"/>
        <end position="475"/>
    </location>
</feature>
<dbReference type="InterPro" id="IPR000914">
    <property type="entry name" value="SBP_5_dom"/>
</dbReference>
<dbReference type="Gene3D" id="3.10.105.10">
    <property type="entry name" value="Dipeptide-binding Protein, Domain 3"/>
    <property type="match status" value="1"/>
</dbReference>
<dbReference type="Gene3D" id="3.90.76.10">
    <property type="entry name" value="Dipeptide-binding Protein, Domain 1"/>
    <property type="match status" value="1"/>
</dbReference>
<dbReference type="RefSeq" id="WP_290194224.1">
    <property type="nucleotide sequence ID" value="NZ_CP047654.1"/>
</dbReference>
<dbReference type="SUPFAM" id="SSF53850">
    <property type="entry name" value="Periplasmic binding protein-like II"/>
    <property type="match status" value="1"/>
</dbReference>
<comment type="caution">
    <text evidence="3">The sequence shown here is derived from an EMBL/GenBank/DDBJ whole genome shotgun (WGS) entry which is preliminary data.</text>
</comment>
<proteinExistence type="predicted"/>
<keyword evidence="1" id="KW-0732">Signal</keyword>
<name>A0ABU1ZYI7_9CORY</name>
<sequence length="566" mass="60433">MGESRRTPRTATTRRTRGRAVAALTAAALLLSSCSPGESGTEAPATPEQPANTQYFGYQVNQRLVTTNAGSIDGVANNAEVLAGRLYPSVYVPGPAGEMIPNTDLATAQALPGKQRQVVYTLNADASYSDGEPITCVDFLLAHTAGTMTSLFDSHLPMMQQIERIDCDAGDRQFTAVFAPGDGGRWRQVFGPGTVMPAHTIARKAGMSLAELSDALHARDAAALAEVARIWNEGFALDSFDPELQVSSGPYVLSEVGPQGEAVLTRNQNYYGDPAHQDTIVVWPESADSRELAELGALRIADVENAEPEFIDRDDASNPYTVESRVGDLTESLKISQTGVLGQPWAREAFAACVDQNWAAAVSSQLSGVEVPPVATQVVTHFDPMRRHVADISDTHLAIDHDKARALNGTTIRIGYNGPDERKAAMVDVIAASCGDAGITVEDAASDGTSVKDLGRITTGQWGEDVYSEGTIDAFLGAVDPMSEYGAVSARDSDVSEIREAETRAWEELNYIPLAAQPRSFVIDDRVGNVVAYTGLAGIGWNMDRWNVRNENGKTADGTAEPAEQG</sequence>
<evidence type="ECO:0000313" key="3">
    <source>
        <dbReference type="EMBL" id="MDR7329458.1"/>
    </source>
</evidence>
<dbReference type="EMBL" id="JAVDXZ010000001">
    <property type="protein sequence ID" value="MDR7329458.1"/>
    <property type="molecule type" value="Genomic_DNA"/>
</dbReference>
<evidence type="ECO:0000256" key="1">
    <source>
        <dbReference type="SAM" id="SignalP"/>
    </source>
</evidence>
<dbReference type="PANTHER" id="PTHR30290">
    <property type="entry name" value="PERIPLASMIC BINDING COMPONENT OF ABC TRANSPORTER"/>
    <property type="match status" value="1"/>
</dbReference>
<evidence type="ECO:0000259" key="2">
    <source>
        <dbReference type="Pfam" id="PF00496"/>
    </source>
</evidence>
<keyword evidence="4" id="KW-1185">Reference proteome</keyword>